<dbReference type="Proteomes" id="UP000886047">
    <property type="component" value="Unassembled WGS sequence"/>
</dbReference>
<comment type="caution">
    <text evidence="1">The sequence shown here is derived from an EMBL/GenBank/DDBJ whole genome shotgun (WGS) entry which is preliminary data.</text>
</comment>
<dbReference type="InterPro" id="IPR022385">
    <property type="entry name" value="Rhs_assc_core"/>
</dbReference>
<dbReference type="AlphaFoldDB" id="A0A831LV89"/>
<accession>A0A831LV89</accession>
<gene>
    <name evidence="1" type="ORF">ENN90_02305</name>
</gene>
<proteinExistence type="predicted"/>
<evidence type="ECO:0000313" key="1">
    <source>
        <dbReference type="EMBL" id="HDR50441.1"/>
    </source>
</evidence>
<dbReference type="InterPro" id="IPR050708">
    <property type="entry name" value="T6SS_VgrG/RHS"/>
</dbReference>
<reference evidence="1" key="1">
    <citation type="journal article" date="2020" name="mSystems">
        <title>Genome- and Community-Level Interaction Insights into Carbon Utilization and Element Cycling Functions of Hydrothermarchaeota in Hydrothermal Sediment.</title>
        <authorList>
            <person name="Zhou Z."/>
            <person name="Liu Y."/>
            <person name="Xu W."/>
            <person name="Pan J."/>
            <person name="Luo Z.H."/>
            <person name="Li M."/>
        </authorList>
    </citation>
    <scope>NUCLEOTIDE SEQUENCE [LARGE SCALE GENOMIC DNA]</scope>
    <source>
        <strain evidence="1">SpSt-1217</strain>
    </source>
</reference>
<dbReference type="PANTHER" id="PTHR32305">
    <property type="match status" value="1"/>
</dbReference>
<protein>
    <submittedName>
        <fullName evidence="1">RHS repeat-associated core domain-containing protein</fullName>
    </submittedName>
</protein>
<dbReference type="Gene3D" id="2.180.10.10">
    <property type="entry name" value="RHS repeat-associated core"/>
    <property type="match status" value="1"/>
</dbReference>
<organism evidence="1">
    <name type="scientific">Mariniphaga anaerophila</name>
    <dbReference type="NCBI Taxonomy" id="1484053"/>
    <lineage>
        <taxon>Bacteria</taxon>
        <taxon>Pseudomonadati</taxon>
        <taxon>Bacteroidota</taxon>
        <taxon>Bacteroidia</taxon>
        <taxon>Marinilabiliales</taxon>
        <taxon>Prolixibacteraceae</taxon>
        <taxon>Mariniphaga</taxon>
    </lineage>
</organism>
<name>A0A831LV89_9BACT</name>
<feature type="non-terminal residue" evidence="1">
    <location>
        <position position="1"/>
    </location>
</feature>
<dbReference type="PANTHER" id="PTHR32305:SF15">
    <property type="entry name" value="PROTEIN RHSA-RELATED"/>
    <property type="match status" value="1"/>
</dbReference>
<sequence length="383" mass="42916">HPSGIVETSNYNSYGYLASISAGGATRYTVTTMNVRQQVTAATFGASLLGDFGFDDYGYPTHSKAQASGVYKQDYRYSFNTVTGNLNSRQNYLRSKSESFTYDNLDRLKTVTGPQNLTMDYAANGNILTKSDVGTNTFEYNHPTIPYALTDLETASGLVPEYLQLATYTSFEQVSTIEEGDYYATFTYNSDDQRAKMLVTDLGSPILTRWYAGSRYIKETAGAVTKEYTWIGGDAYSAPAVAVKQGANTIWYYLLRDYLGNITHVVNTLNTVTAEYSYDAWGRRRDKDDWSYSLNSEPELLAGRSFTSHEYLPWFELVNMNGRLYDPVVGRFLSADPFVQAPDLTQSFNRYSYCFNNPLVYVDPDGEIAWFVPIIIGAAIFGT</sequence>
<dbReference type="EMBL" id="DSDK01000127">
    <property type="protein sequence ID" value="HDR50441.1"/>
    <property type="molecule type" value="Genomic_DNA"/>
</dbReference>
<dbReference type="NCBIfam" id="TIGR03696">
    <property type="entry name" value="Rhs_assc_core"/>
    <property type="match status" value="1"/>
</dbReference>